<dbReference type="PIRSF" id="PIRSF016255">
    <property type="entry name" value="eIF3e_su6"/>
    <property type="match status" value="1"/>
</dbReference>
<evidence type="ECO:0000256" key="4">
    <source>
        <dbReference type="HAMAP-Rule" id="MF_03004"/>
    </source>
</evidence>
<accession>A0A7S2SQG8</accession>
<dbReference type="Pfam" id="PF01399">
    <property type="entry name" value="PCI"/>
    <property type="match status" value="1"/>
</dbReference>
<dbReference type="InterPro" id="IPR019010">
    <property type="entry name" value="eIF3e_N"/>
</dbReference>
<dbReference type="PANTHER" id="PTHR10317">
    <property type="entry name" value="EUKARYOTIC TRANSLATION INITIATION FACTOR 3 SUBUNIT E"/>
    <property type="match status" value="1"/>
</dbReference>
<dbReference type="SMART" id="SM00088">
    <property type="entry name" value="PINT"/>
    <property type="match status" value="1"/>
</dbReference>
<dbReference type="SUPFAM" id="SSF46785">
    <property type="entry name" value="Winged helix' DNA-binding domain"/>
    <property type="match status" value="1"/>
</dbReference>
<dbReference type="CDD" id="cd21378">
    <property type="entry name" value="eIF3E"/>
    <property type="match status" value="1"/>
</dbReference>
<comment type="subunit">
    <text evidence="4 5">Component of the eukaryotic translation initiation factor 3 (eIF-3) complex.</text>
</comment>
<dbReference type="GO" id="GO:0001732">
    <property type="term" value="P:formation of cytoplasmic translation initiation complex"/>
    <property type="evidence" value="ECO:0007669"/>
    <property type="project" value="UniProtKB-UniRule"/>
</dbReference>
<dbReference type="InterPro" id="IPR036390">
    <property type="entry name" value="WH_DNA-bd_sf"/>
</dbReference>
<dbReference type="GO" id="GO:0071540">
    <property type="term" value="C:eukaryotic translation initiation factor 3 complex, eIF3e"/>
    <property type="evidence" value="ECO:0007669"/>
    <property type="project" value="UniProtKB-UniRule"/>
</dbReference>
<evidence type="ECO:0000256" key="3">
    <source>
        <dbReference type="ARBA" id="ARBA00022917"/>
    </source>
</evidence>
<dbReference type="EMBL" id="HBHJ01027070">
    <property type="protein sequence ID" value="CAD9706916.1"/>
    <property type="molecule type" value="Transcribed_RNA"/>
</dbReference>
<organism evidence="7">
    <name type="scientific">Rhizochromulina marina</name>
    <dbReference type="NCBI Taxonomy" id="1034831"/>
    <lineage>
        <taxon>Eukaryota</taxon>
        <taxon>Sar</taxon>
        <taxon>Stramenopiles</taxon>
        <taxon>Ochrophyta</taxon>
        <taxon>Dictyochophyceae</taxon>
        <taxon>Rhizochromulinales</taxon>
        <taxon>Rhizochromulina</taxon>
    </lineage>
</organism>
<keyword evidence="2 4" id="KW-0396">Initiation factor</keyword>
<comment type="function">
    <text evidence="4">Component of the eukaryotic translation initiation factor 3 (eIF-3) complex, which is involved in protein synthesis of a specialized repertoire of mRNAs and, together with other initiation factors, stimulates binding of mRNA and methionyl-tRNAi to the 40S ribosome. The eIF-3 complex specifically targets and initiates translation of a subset of mRNAs involved in cell proliferation.</text>
</comment>
<keyword evidence="1 4" id="KW-0963">Cytoplasm</keyword>
<evidence type="ECO:0000256" key="5">
    <source>
        <dbReference type="PIRNR" id="PIRNR016255"/>
    </source>
</evidence>
<dbReference type="GO" id="GO:0033290">
    <property type="term" value="C:eukaryotic 48S preinitiation complex"/>
    <property type="evidence" value="ECO:0007669"/>
    <property type="project" value="UniProtKB-UniRule"/>
</dbReference>
<dbReference type="PROSITE" id="PS50250">
    <property type="entry name" value="PCI"/>
    <property type="match status" value="1"/>
</dbReference>
<feature type="domain" description="PCI" evidence="6">
    <location>
        <begin position="240"/>
        <end position="413"/>
    </location>
</feature>
<keyword evidence="3 4" id="KW-0648">Protein biosynthesis</keyword>
<protein>
    <recommendedName>
        <fullName evidence="4 5">Eukaryotic translation initiation factor 3 subunit E</fullName>
        <shortName evidence="4">eIF3e</shortName>
    </recommendedName>
    <alternativeName>
        <fullName evidence="4">Eukaryotic translation initiation factor 3 subunit 6</fullName>
    </alternativeName>
</protein>
<gene>
    <name evidence="7" type="ORF">RMAR1173_LOCUS17907</name>
</gene>
<sequence>MATPKPASEPASSARYDLTPVISEYLDLHLMFPLLEFVESNEHLNYDKSDIQRARLAYLKPTNMVDYAIEIFHDLNPEVKEDPADMVRQRDEVYEKLGRIKTEHTKLSTFFQEMREGKYAGGFGEGQSLSLRWIQENIGVDQAGVENYYRYGKFQYECGLYEDACTVLSDFLSIDEYKITSSDLGFAALWGKFAALILQKQWDAALAEMQTLKKAIDERTTPDKLQLQQRTWLLHWSLFVFFNHHQGRDLIIEAFLSDRYLQAIQINAPWLLRYLTSAVIINQRRRGELKALVRVIEQEQHSYSDPITKFLECLRVDFDFEGAQQKLVECTNVLLGDYFLCNCTDEFVQSARLFIFETYCRIHRKIDISMLAEKLVMEPEDAEQWIVNLIRGAQLDAKIDSKDNCVIMGSSFPSVYQQIVDKTKDLTVRSFQLATNVERATEAQAMM</sequence>
<evidence type="ECO:0000313" key="7">
    <source>
        <dbReference type="EMBL" id="CAD9706916.1"/>
    </source>
</evidence>
<comment type="similarity">
    <text evidence="4 5">Belongs to the eIF-3 subunit E family.</text>
</comment>
<dbReference type="SMART" id="SM01186">
    <property type="entry name" value="eIF3_N"/>
    <property type="match status" value="1"/>
</dbReference>
<dbReference type="HAMAP" id="MF_03004">
    <property type="entry name" value="eIF3e"/>
    <property type="match status" value="1"/>
</dbReference>
<dbReference type="Pfam" id="PF09440">
    <property type="entry name" value="eIF3_N"/>
    <property type="match status" value="1"/>
</dbReference>
<evidence type="ECO:0000256" key="2">
    <source>
        <dbReference type="ARBA" id="ARBA00022540"/>
    </source>
</evidence>
<dbReference type="InterPro" id="IPR016650">
    <property type="entry name" value="eIF3e"/>
</dbReference>
<reference evidence="7" key="1">
    <citation type="submission" date="2021-01" db="EMBL/GenBank/DDBJ databases">
        <authorList>
            <person name="Corre E."/>
            <person name="Pelletier E."/>
            <person name="Niang G."/>
            <person name="Scheremetjew M."/>
            <person name="Finn R."/>
            <person name="Kale V."/>
            <person name="Holt S."/>
            <person name="Cochrane G."/>
            <person name="Meng A."/>
            <person name="Brown T."/>
            <person name="Cohen L."/>
        </authorList>
    </citation>
    <scope>NUCLEOTIDE SEQUENCE</scope>
    <source>
        <strain evidence="7">CCMP1243</strain>
    </source>
</reference>
<comment type="subcellular location">
    <subcellularLocation>
        <location evidence="4 5">Cytoplasm</location>
    </subcellularLocation>
</comment>
<dbReference type="InterPro" id="IPR000717">
    <property type="entry name" value="PCI_dom"/>
</dbReference>
<name>A0A7S2SQG8_9STRA</name>
<evidence type="ECO:0000259" key="6">
    <source>
        <dbReference type="PROSITE" id="PS50250"/>
    </source>
</evidence>
<dbReference type="GO" id="GO:0016282">
    <property type="term" value="C:eukaryotic 43S preinitiation complex"/>
    <property type="evidence" value="ECO:0007669"/>
    <property type="project" value="UniProtKB-UniRule"/>
</dbReference>
<evidence type="ECO:0000256" key="1">
    <source>
        <dbReference type="ARBA" id="ARBA00022490"/>
    </source>
</evidence>
<proteinExistence type="inferred from homology"/>
<dbReference type="GO" id="GO:0003743">
    <property type="term" value="F:translation initiation factor activity"/>
    <property type="evidence" value="ECO:0007669"/>
    <property type="project" value="UniProtKB-UniRule"/>
</dbReference>
<dbReference type="AlphaFoldDB" id="A0A7S2SQG8"/>